<dbReference type="AlphaFoldDB" id="A0A421AYS0"/>
<accession>A0A421AYS0</accession>
<feature type="domain" description="Solute-binding protein family 5" evidence="2">
    <location>
        <begin position="89"/>
        <end position="459"/>
    </location>
</feature>
<dbReference type="GO" id="GO:0015833">
    <property type="term" value="P:peptide transport"/>
    <property type="evidence" value="ECO:0007669"/>
    <property type="project" value="TreeGrafter"/>
</dbReference>
<comment type="caution">
    <text evidence="3">The sequence shown here is derived from an EMBL/GenBank/DDBJ whole genome shotgun (WGS) entry which is preliminary data.</text>
</comment>
<dbReference type="CDD" id="cd08492">
    <property type="entry name" value="PBP2_NikA_DppA_OppA_like_15"/>
    <property type="match status" value="1"/>
</dbReference>
<gene>
    <name evidence="3" type="ORF">CLV68_5325</name>
</gene>
<name>A0A421AYS0_9PSEU</name>
<dbReference type="InterPro" id="IPR039424">
    <property type="entry name" value="SBP_5"/>
</dbReference>
<keyword evidence="4" id="KW-1185">Reference proteome</keyword>
<dbReference type="Gene3D" id="3.40.190.10">
    <property type="entry name" value="Periplasmic binding protein-like II"/>
    <property type="match status" value="1"/>
</dbReference>
<dbReference type="PANTHER" id="PTHR30290">
    <property type="entry name" value="PERIPLASMIC BINDING COMPONENT OF ABC TRANSPORTER"/>
    <property type="match status" value="1"/>
</dbReference>
<feature type="chain" id="PRO_5019563386" evidence="1">
    <location>
        <begin position="30"/>
        <end position="542"/>
    </location>
</feature>
<evidence type="ECO:0000256" key="1">
    <source>
        <dbReference type="SAM" id="SignalP"/>
    </source>
</evidence>
<protein>
    <submittedName>
        <fullName evidence="3">Peptide/nickel transport system substrate-binding protein</fullName>
    </submittedName>
</protein>
<dbReference type="InterPro" id="IPR000914">
    <property type="entry name" value="SBP_5_dom"/>
</dbReference>
<dbReference type="EMBL" id="RCDD01000005">
    <property type="protein sequence ID" value="RLK54934.1"/>
    <property type="molecule type" value="Genomic_DNA"/>
</dbReference>
<dbReference type="GO" id="GO:0043190">
    <property type="term" value="C:ATP-binding cassette (ABC) transporter complex"/>
    <property type="evidence" value="ECO:0007669"/>
    <property type="project" value="InterPro"/>
</dbReference>
<dbReference type="InterPro" id="IPR030678">
    <property type="entry name" value="Peptide/Ni-bd"/>
</dbReference>
<dbReference type="GO" id="GO:0042597">
    <property type="term" value="C:periplasmic space"/>
    <property type="evidence" value="ECO:0007669"/>
    <property type="project" value="UniProtKB-ARBA"/>
</dbReference>
<dbReference type="PROSITE" id="PS51257">
    <property type="entry name" value="PROKAR_LIPOPROTEIN"/>
    <property type="match status" value="1"/>
</dbReference>
<dbReference type="Proteomes" id="UP000282454">
    <property type="component" value="Unassembled WGS sequence"/>
</dbReference>
<proteinExistence type="predicted"/>
<dbReference type="GO" id="GO:1904680">
    <property type="term" value="F:peptide transmembrane transporter activity"/>
    <property type="evidence" value="ECO:0007669"/>
    <property type="project" value="TreeGrafter"/>
</dbReference>
<dbReference type="SUPFAM" id="SSF53850">
    <property type="entry name" value="Periplasmic binding protein-like II"/>
    <property type="match status" value="1"/>
</dbReference>
<reference evidence="3 4" key="1">
    <citation type="submission" date="2018-10" db="EMBL/GenBank/DDBJ databases">
        <title>Genomic Encyclopedia of Archaeal and Bacterial Type Strains, Phase II (KMG-II): from individual species to whole genera.</title>
        <authorList>
            <person name="Goeker M."/>
        </authorList>
    </citation>
    <scope>NUCLEOTIDE SEQUENCE [LARGE SCALE GENOMIC DNA]</scope>
    <source>
        <strain evidence="3 4">DSM 45657</strain>
    </source>
</reference>
<evidence type="ECO:0000259" key="2">
    <source>
        <dbReference type="Pfam" id="PF00496"/>
    </source>
</evidence>
<dbReference type="PIRSF" id="PIRSF002741">
    <property type="entry name" value="MppA"/>
    <property type="match status" value="1"/>
</dbReference>
<organism evidence="3 4">
    <name type="scientific">Actinokineospora cianjurensis</name>
    <dbReference type="NCBI Taxonomy" id="585224"/>
    <lineage>
        <taxon>Bacteria</taxon>
        <taxon>Bacillati</taxon>
        <taxon>Actinomycetota</taxon>
        <taxon>Actinomycetes</taxon>
        <taxon>Pseudonocardiales</taxon>
        <taxon>Pseudonocardiaceae</taxon>
        <taxon>Actinokineospora</taxon>
    </lineage>
</organism>
<keyword evidence="1" id="KW-0732">Signal</keyword>
<dbReference type="Pfam" id="PF00496">
    <property type="entry name" value="SBP_bac_5"/>
    <property type="match status" value="1"/>
</dbReference>
<dbReference type="Gene3D" id="3.10.105.10">
    <property type="entry name" value="Dipeptide-binding Protein, Domain 3"/>
    <property type="match status" value="1"/>
</dbReference>
<evidence type="ECO:0000313" key="4">
    <source>
        <dbReference type="Proteomes" id="UP000282454"/>
    </source>
</evidence>
<feature type="signal peptide" evidence="1">
    <location>
        <begin position="1"/>
        <end position="29"/>
    </location>
</feature>
<evidence type="ECO:0000313" key="3">
    <source>
        <dbReference type="EMBL" id="RLK54934.1"/>
    </source>
</evidence>
<sequence length="542" mass="57847">MFGNPVRLLSATGLVLVLGLAAACGTTNAAGGGGGGGDAGPPKPGGTLRLGISSNPDCLDPQQVGTNAALNVGRQLVDSLTDQDPTNGKITPWLAEKWEVNADSTSFTFTLRKGATFSDGTPVDAAAVKGSFDGIKAIGPKAQLGNGYLAAYKGATVVDPSTVRLDFSAPSAQFLQASSTMSLGVLAPSAYRKSPEQRCQGDGLLGSGPFVFESFKSNQQIVITKRKGYAWGSPLWKHTGEAYLDRVEFRVVPEPGVRTGSLASGQLDAITDVQPVDEPQFAGNGFTEPVRANPGIVFNLHANTTRGVLTDVKVRQAVLKGVNRREVTDTVLTKNYKPASSILGSATPLHLDLSKELAYDPDGAKELLDEQGWAPGPDGIRVKDGTRLSARIVFSLVFNQNQSVLELVQQQLRKIGFDLRIEQRTTAETQQLTLAGDYDYIWYNTTRADADILRQLYSTKAGNRSKLAAGNPLDAALDKQAATVDEATRKPAVEEAQRVIIEQAYAVPVFELTQVWGLGPKTHDVAFEASSRMRLFDAWLAG</sequence>